<dbReference type="EC" id="3.1.3.15" evidence="3 8"/>
<evidence type="ECO:0000256" key="2">
    <source>
        <dbReference type="ARBA" id="ARBA00009152"/>
    </source>
</evidence>
<dbReference type="PANTHER" id="PTHR21039:SF0">
    <property type="entry name" value="HISTIDINOL-PHOSPHATASE"/>
    <property type="match status" value="1"/>
</dbReference>
<dbReference type="Gene3D" id="3.20.20.140">
    <property type="entry name" value="Metal-dependent hydrolases"/>
    <property type="match status" value="1"/>
</dbReference>
<feature type="domain" description="Polymerase/histidinol phosphatase N-terminal" evidence="9">
    <location>
        <begin position="73"/>
        <end position="160"/>
    </location>
</feature>
<dbReference type="Pfam" id="PF02811">
    <property type="entry name" value="PHP"/>
    <property type="match status" value="1"/>
</dbReference>
<dbReference type="RefSeq" id="WP_343060186.1">
    <property type="nucleotide sequence ID" value="NZ_JACHGO010000008.1"/>
</dbReference>
<accession>A0A7W8C4C5</accession>
<dbReference type="InterPro" id="IPR016195">
    <property type="entry name" value="Pol/histidinol_Pase-like"/>
</dbReference>
<dbReference type="SMART" id="SM00481">
    <property type="entry name" value="POLIIIAc"/>
    <property type="match status" value="1"/>
</dbReference>
<dbReference type="GO" id="GO:0005737">
    <property type="term" value="C:cytoplasm"/>
    <property type="evidence" value="ECO:0007669"/>
    <property type="project" value="TreeGrafter"/>
</dbReference>
<dbReference type="EMBL" id="JACHGO010000008">
    <property type="protein sequence ID" value="MBB5144538.1"/>
    <property type="molecule type" value="Genomic_DNA"/>
</dbReference>
<proteinExistence type="inferred from homology"/>
<evidence type="ECO:0000256" key="4">
    <source>
        <dbReference type="ARBA" id="ARBA00022605"/>
    </source>
</evidence>
<keyword evidence="6 8" id="KW-0368">Histidine biosynthesis</keyword>
<dbReference type="GO" id="GO:0004401">
    <property type="term" value="F:histidinol-phosphatase activity"/>
    <property type="evidence" value="ECO:0007669"/>
    <property type="project" value="UniProtKB-UniRule"/>
</dbReference>
<evidence type="ECO:0000256" key="6">
    <source>
        <dbReference type="ARBA" id="ARBA00023102"/>
    </source>
</evidence>
<evidence type="ECO:0000313" key="11">
    <source>
        <dbReference type="Proteomes" id="UP000539075"/>
    </source>
</evidence>
<dbReference type="Proteomes" id="UP000539075">
    <property type="component" value="Unassembled WGS sequence"/>
</dbReference>
<reference evidence="10 11" key="1">
    <citation type="submission" date="2020-08" db="EMBL/GenBank/DDBJ databases">
        <title>Genomic Encyclopedia of Type Strains, Phase IV (KMG-IV): sequencing the most valuable type-strain genomes for metagenomic binning, comparative biology and taxonomic classification.</title>
        <authorList>
            <person name="Goeker M."/>
        </authorList>
    </citation>
    <scope>NUCLEOTIDE SEQUENCE [LARGE SCALE GENOMIC DNA]</scope>
    <source>
        <strain evidence="10 11">DSM 11275</strain>
    </source>
</reference>
<dbReference type="CDD" id="cd12110">
    <property type="entry name" value="PHP_HisPPase_Hisj_like"/>
    <property type="match status" value="1"/>
</dbReference>
<evidence type="ECO:0000256" key="3">
    <source>
        <dbReference type="ARBA" id="ARBA00013085"/>
    </source>
</evidence>
<evidence type="ECO:0000256" key="7">
    <source>
        <dbReference type="ARBA" id="ARBA00049158"/>
    </source>
</evidence>
<keyword evidence="11" id="KW-1185">Reference proteome</keyword>
<comment type="catalytic activity">
    <reaction evidence="7 8">
        <text>L-histidinol phosphate + H2O = L-histidinol + phosphate</text>
        <dbReference type="Rhea" id="RHEA:14465"/>
        <dbReference type="ChEBI" id="CHEBI:15377"/>
        <dbReference type="ChEBI" id="CHEBI:43474"/>
        <dbReference type="ChEBI" id="CHEBI:57699"/>
        <dbReference type="ChEBI" id="CHEBI:57980"/>
        <dbReference type="EC" id="3.1.3.15"/>
    </reaction>
</comment>
<evidence type="ECO:0000256" key="1">
    <source>
        <dbReference type="ARBA" id="ARBA00004970"/>
    </source>
</evidence>
<dbReference type="AlphaFoldDB" id="A0A7W8C4C5"/>
<comment type="pathway">
    <text evidence="1 8">Amino-acid biosynthesis; L-histidine biosynthesis; L-histidine from 5-phospho-alpha-D-ribose 1-diphosphate: step 8/9.</text>
</comment>
<keyword evidence="4 8" id="KW-0028">Amino-acid biosynthesis</keyword>
<comment type="similarity">
    <text evidence="2 8">Belongs to the PHP hydrolase family. HisK subfamily.</text>
</comment>
<comment type="caution">
    <text evidence="10">The sequence shown here is derived from an EMBL/GenBank/DDBJ whole genome shotgun (WGS) entry which is preliminary data.</text>
</comment>
<gene>
    <name evidence="10" type="ORF">HNQ38_002653</name>
</gene>
<keyword evidence="5 8" id="KW-0378">Hydrolase</keyword>
<evidence type="ECO:0000256" key="8">
    <source>
        <dbReference type="RuleBase" id="RU366003"/>
    </source>
</evidence>
<protein>
    <recommendedName>
        <fullName evidence="3 8">Histidinol-phosphatase</fullName>
        <shortName evidence="8">HolPase</shortName>
        <ecNumber evidence="3 8">3.1.3.15</ecNumber>
    </recommendedName>
</protein>
<evidence type="ECO:0000256" key="5">
    <source>
        <dbReference type="ARBA" id="ARBA00022801"/>
    </source>
</evidence>
<evidence type="ECO:0000259" key="9">
    <source>
        <dbReference type="SMART" id="SM00481"/>
    </source>
</evidence>
<dbReference type="InterPro" id="IPR003141">
    <property type="entry name" value="Pol/His_phosphatase_N"/>
</dbReference>
<dbReference type="InterPro" id="IPR004013">
    <property type="entry name" value="PHP_dom"/>
</dbReference>
<dbReference type="SUPFAM" id="SSF89550">
    <property type="entry name" value="PHP domain-like"/>
    <property type="match status" value="1"/>
</dbReference>
<name>A0A7W8C4C5_9BACT</name>
<dbReference type="GO" id="GO:0000105">
    <property type="term" value="P:L-histidine biosynthetic process"/>
    <property type="evidence" value="ECO:0007669"/>
    <property type="project" value="UniProtKB-UniRule"/>
</dbReference>
<dbReference type="PANTHER" id="PTHR21039">
    <property type="entry name" value="HISTIDINOL PHOSPHATASE-RELATED"/>
    <property type="match status" value="1"/>
</dbReference>
<organism evidence="10 11">
    <name type="scientific">Desulfovibrio intestinalis</name>
    <dbReference type="NCBI Taxonomy" id="58621"/>
    <lineage>
        <taxon>Bacteria</taxon>
        <taxon>Pseudomonadati</taxon>
        <taxon>Thermodesulfobacteriota</taxon>
        <taxon>Desulfovibrionia</taxon>
        <taxon>Desulfovibrionales</taxon>
        <taxon>Desulfovibrionaceae</taxon>
        <taxon>Desulfovibrio</taxon>
    </lineage>
</organism>
<evidence type="ECO:0000313" key="10">
    <source>
        <dbReference type="EMBL" id="MBB5144538.1"/>
    </source>
</evidence>
<dbReference type="UniPathway" id="UPA00031">
    <property type="reaction ID" value="UER00013"/>
</dbReference>
<dbReference type="NCBIfam" id="TIGR01856">
    <property type="entry name" value="hisJ_fam"/>
    <property type="match status" value="1"/>
</dbReference>
<dbReference type="InterPro" id="IPR010140">
    <property type="entry name" value="Histidinol_P_phosphatase_HisJ"/>
</dbReference>
<sequence>MSVRRFHPFLYGTPVLTPLGRRQGAPCLLHLASRAFTVHSIPIQQPSSLHWEAGAPPEHSGNPTQESPLMILADLHNHTKYSHGGNSPAEMYAAAQAKGLEIIGFTEHSPRPLGFDYTNEYRDKLTRHLPDYASEVLALKAANANGPCRVLFGMEMDWLEGQLDFTLASCAAYDFDYLLGSVHFIGQWGFDDGSEPWKGMSQEECEIQYTRYFEIWERMLASGLFNIAAHPDLVKIFSVEQFHVWLTKPESQALVRRGLAALRQSGMSMEISSAGLRKACREIYPAPPIMVMAAEMDLPISFASDAHVTDDVGYGFARLASYARAFGFKEYTVFDRGQRNVYPI</sequence>